<dbReference type="InterPro" id="IPR000182">
    <property type="entry name" value="GNAT_dom"/>
</dbReference>
<organism evidence="13 14">
    <name type="scientific">Cuscuta australis</name>
    <dbReference type="NCBI Taxonomy" id="267555"/>
    <lineage>
        <taxon>Eukaryota</taxon>
        <taxon>Viridiplantae</taxon>
        <taxon>Streptophyta</taxon>
        <taxon>Embryophyta</taxon>
        <taxon>Tracheophyta</taxon>
        <taxon>Spermatophyta</taxon>
        <taxon>Magnoliopsida</taxon>
        <taxon>eudicotyledons</taxon>
        <taxon>Gunneridae</taxon>
        <taxon>Pentapetalae</taxon>
        <taxon>asterids</taxon>
        <taxon>lamiids</taxon>
        <taxon>Solanales</taxon>
        <taxon>Convolvulaceae</taxon>
        <taxon>Cuscuteae</taxon>
        <taxon>Cuscuta</taxon>
        <taxon>Cuscuta subgen. Grammica</taxon>
        <taxon>Cuscuta sect. Cleistogrammica</taxon>
    </lineage>
</organism>
<dbReference type="GO" id="GO:1990189">
    <property type="term" value="F:protein N-terminal-serine acetyltransferase activity"/>
    <property type="evidence" value="ECO:0007669"/>
    <property type="project" value="UniProtKB-EC"/>
</dbReference>
<protein>
    <recommendedName>
        <fullName evidence="5">N-alpha-acetyltransferase 40</fullName>
        <ecNumber evidence="4">2.3.1.257</ecNumber>
    </recommendedName>
</protein>
<dbReference type="AlphaFoldDB" id="A0A328D6K0"/>
<dbReference type="InterPro" id="IPR039949">
    <property type="entry name" value="NAA40"/>
</dbReference>
<comment type="subcellular location">
    <subcellularLocation>
        <location evidence="2">Cytoplasm</location>
    </subcellularLocation>
    <subcellularLocation>
        <location evidence="1">Nucleus</location>
    </subcellularLocation>
</comment>
<comment type="catalytic activity">
    <reaction evidence="10">
        <text>N-terminal L-seryl-[histone H2A] + acetyl-CoA = N-terminal N(alpha)-acetyl-L-seryl-[histone H2A] + CoA + H(+)</text>
        <dbReference type="Rhea" id="RHEA:50600"/>
        <dbReference type="Rhea" id="RHEA-COMP:12742"/>
        <dbReference type="Rhea" id="RHEA-COMP:12744"/>
        <dbReference type="ChEBI" id="CHEBI:15378"/>
        <dbReference type="ChEBI" id="CHEBI:57287"/>
        <dbReference type="ChEBI" id="CHEBI:57288"/>
        <dbReference type="ChEBI" id="CHEBI:64738"/>
        <dbReference type="ChEBI" id="CHEBI:83690"/>
        <dbReference type="EC" id="2.3.1.257"/>
    </reaction>
</comment>
<comment type="caution">
    <text evidence="13">The sequence shown here is derived from an EMBL/GenBank/DDBJ whole genome shotgun (WGS) entry which is preliminary data.</text>
</comment>
<dbReference type="GO" id="GO:0043998">
    <property type="term" value="F:histone H2A acetyltransferase activity"/>
    <property type="evidence" value="ECO:0007669"/>
    <property type="project" value="InterPro"/>
</dbReference>
<evidence type="ECO:0000259" key="12">
    <source>
        <dbReference type="Pfam" id="PF00583"/>
    </source>
</evidence>
<dbReference type="GO" id="GO:0005634">
    <property type="term" value="C:nucleus"/>
    <property type="evidence" value="ECO:0007669"/>
    <property type="project" value="UniProtKB-SubCell"/>
</dbReference>
<keyword evidence="8" id="KW-0539">Nucleus</keyword>
<sequence length="277" mass="32103">MVEELEDIKIEQMKPTHHVNWEGMTKGNKMKRKEMLEKKKLVEEKIRAASCVDNHLSSFPTFLHHNRNGLSLYLEPGRGNKLSSQLKHYIQGLLKVNMKGPYGSEWPDEEKVKRREMVAPDAHYIFLYEIPNSDTSQMSALGGQDWDRVKRMDDKFPIVGFVHYRFIVEEDTPVLYVYELQLEKCVQRKGLGQYLMHLIELIANKSKMGAVVLTVQRANAKAMNLYTTKLGYTVSSISPSRVGLQTNYEILCKTFCHEAREKLEGSWRAEENAYRTN</sequence>
<evidence type="ECO:0000256" key="11">
    <source>
        <dbReference type="ARBA" id="ARBA00049524"/>
    </source>
</evidence>
<dbReference type="GO" id="GO:0010485">
    <property type="term" value="F:histone H4 acetyltransferase activity"/>
    <property type="evidence" value="ECO:0007669"/>
    <property type="project" value="InterPro"/>
</dbReference>
<dbReference type="PANTHER" id="PTHR20531">
    <property type="entry name" value="N-ALPHA-ACETYLTRANSFERASE 40"/>
    <property type="match status" value="1"/>
</dbReference>
<dbReference type="Pfam" id="PF00583">
    <property type="entry name" value="Acetyltransf_1"/>
    <property type="match status" value="1"/>
</dbReference>
<evidence type="ECO:0000256" key="7">
    <source>
        <dbReference type="ARBA" id="ARBA00022679"/>
    </source>
</evidence>
<comment type="catalytic activity">
    <reaction evidence="11">
        <text>N-terminal L-seryl-[histone H4] + acetyl-CoA = N-terminal N(alpha)-acetyl-L-seryl-[histone H4] + CoA + H(+)</text>
        <dbReference type="Rhea" id="RHEA:50596"/>
        <dbReference type="Rhea" id="RHEA-COMP:12740"/>
        <dbReference type="Rhea" id="RHEA-COMP:12743"/>
        <dbReference type="ChEBI" id="CHEBI:15378"/>
        <dbReference type="ChEBI" id="CHEBI:57287"/>
        <dbReference type="ChEBI" id="CHEBI:57288"/>
        <dbReference type="ChEBI" id="CHEBI:64738"/>
        <dbReference type="ChEBI" id="CHEBI:83690"/>
        <dbReference type="EC" id="2.3.1.257"/>
    </reaction>
</comment>
<dbReference type="GO" id="GO:0005737">
    <property type="term" value="C:cytoplasm"/>
    <property type="evidence" value="ECO:0007669"/>
    <property type="project" value="UniProtKB-SubCell"/>
</dbReference>
<dbReference type="Proteomes" id="UP000249390">
    <property type="component" value="Unassembled WGS sequence"/>
</dbReference>
<evidence type="ECO:0000256" key="8">
    <source>
        <dbReference type="ARBA" id="ARBA00023242"/>
    </source>
</evidence>
<dbReference type="InterPro" id="IPR016181">
    <property type="entry name" value="Acyl_CoA_acyltransferase"/>
</dbReference>
<evidence type="ECO:0000256" key="4">
    <source>
        <dbReference type="ARBA" id="ARBA00012950"/>
    </source>
</evidence>
<evidence type="ECO:0000256" key="2">
    <source>
        <dbReference type="ARBA" id="ARBA00004496"/>
    </source>
</evidence>
<evidence type="ECO:0000256" key="3">
    <source>
        <dbReference type="ARBA" id="ARBA00008870"/>
    </source>
</evidence>
<gene>
    <name evidence="13" type="ORF">DM860_008081</name>
</gene>
<accession>A0A328D6K0</accession>
<keyword evidence="6" id="KW-0963">Cytoplasm</keyword>
<dbReference type="EMBL" id="NQVE01000195">
    <property type="protein sequence ID" value="RAL39941.1"/>
    <property type="molecule type" value="Genomic_DNA"/>
</dbReference>
<keyword evidence="14" id="KW-1185">Reference proteome</keyword>
<evidence type="ECO:0000256" key="5">
    <source>
        <dbReference type="ARBA" id="ARBA00015043"/>
    </source>
</evidence>
<proteinExistence type="inferred from homology"/>
<evidence type="ECO:0000256" key="6">
    <source>
        <dbReference type="ARBA" id="ARBA00022490"/>
    </source>
</evidence>
<evidence type="ECO:0000256" key="10">
    <source>
        <dbReference type="ARBA" id="ARBA00047821"/>
    </source>
</evidence>
<name>A0A328D6K0_9ASTE</name>
<dbReference type="Gene3D" id="3.40.630.30">
    <property type="match status" value="1"/>
</dbReference>
<dbReference type="SUPFAM" id="SSF55729">
    <property type="entry name" value="Acyl-CoA N-acyltransferases (Nat)"/>
    <property type="match status" value="1"/>
</dbReference>
<dbReference type="EC" id="2.3.1.257" evidence="4"/>
<evidence type="ECO:0000313" key="13">
    <source>
        <dbReference type="EMBL" id="RAL39941.1"/>
    </source>
</evidence>
<dbReference type="PANTHER" id="PTHR20531:SF1">
    <property type="entry name" value="N-ALPHA-ACETYLTRANSFERASE 40"/>
    <property type="match status" value="1"/>
</dbReference>
<comment type="similarity">
    <text evidence="3">Belongs to the acetyltransferase family. NAA40 subfamily.</text>
</comment>
<keyword evidence="7" id="KW-0808">Transferase</keyword>
<feature type="domain" description="N-acetyltransferase" evidence="12">
    <location>
        <begin position="153"/>
        <end position="232"/>
    </location>
</feature>
<reference evidence="13 14" key="1">
    <citation type="submission" date="2018-06" db="EMBL/GenBank/DDBJ databases">
        <title>The Genome of Cuscuta australis (Dodder) Provides Insight into the Evolution of Plant Parasitism.</title>
        <authorList>
            <person name="Liu H."/>
        </authorList>
    </citation>
    <scope>NUCLEOTIDE SEQUENCE [LARGE SCALE GENOMIC DNA]</scope>
    <source>
        <strain evidence="14">cv. Yunnan</strain>
        <tissue evidence="13">Vines</tissue>
    </source>
</reference>
<evidence type="ECO:0000313" key="14">
    <source>
        <dbReference type="Proteomes" id="UP000249390"/>
    </source>
</evidence>
<keyword evidence="9" id="KW-0012">Acyltransferase</keyword>
<evidence type="ECO:0000256" key="9">
    <source>
        <dbReference type="ARBA" id="ARBA00023315"/>
    </source>
</evidence>
<evidence type="ECO:0000256" key="1">
    <source>
        <dbReference type="ARBA" id="ARBA00004123"/>
    </source>
</evidence>